<proteinExistence type="predicted"/>
<reference evidence="1" key="1">
    <citation type="submission" date="2019-04" db="EMBL/GenBank/DDBJ databases">
        <title>Microbes associate with the intestines of laboratory mice.</title>
        <authorList>
            <person name="Navarre W."/>
            <person name="Wong E."/>
            <person name="Huang K."/>
            <person name="Tropini C."/>
            <person name="Ng K."/>
            <person name="Yu B."/>
        </authorList>
    </citation>
    <scope>NUCLEOTIDE SEQUENCE</scope>
    <source>
        <strain evidence="1">NM72_1-8</strain>
    </source>
</reference>
<protein>
    <submittedName>
        <fullName evidence="1">FHA domain-containing protein</fullName>
    </submittedName>
</protein>
<dbReference type="Proteomes" id="UP000307720">
    <property type="component" value="Unassembled WGS sequence"/>
</dbReference>
<name>A0AC61R361_9FIRM</name>
<dbReference type="EMBL" id="SRZB01000002">
    <property type="protein sequence ID" value="TGY00470.1"/>
    <property type="molecule type" value="Genomic_DNA"/>
</dbReference>
<gene>
    <name evidence="1" type="ORF">E5357_02935</name>
</gene>
<organism evidence="1 2">
    <name type="scientific">Hominisplanchenecus murintestinalis</name>
    <dbReference type="NCBI Taxonomy" id="2941517"/>
    <lineage>
        <taxon>Bacteria</taxon>
        <taxon>Bacillati</taxon>
        <taxon>Bacillota</taxon>
        <taxon>Clostridia</taxon>
        <taxon>Lachnospirales</taxon>
        <taxon>Lachnospiraceae</taxon>
        <taxon>Hominisplanchenecus</taxon>
    </lineage>
</organism>
<evidence type="ECO:0000313" key="2">
    <source>
        <dbReference type="Proteomes" id="UP000307720"/>
    </source>
</evidence>
<evidence type="ECO:0000313" key="1">
    <source>
        <dbReference type="EMBL" id="TGY00470.1"/>
    </source>
</evidence>
<comment type="caution">
    <text evidence="1">The sequence shown here is derived from an EMBL/GenBank/DDBJ whole genome shotgun (WGS) entry which is preliminary data.</text>
</comment>
<sequence length="424" mass="47170">MNQKKKMQLWQMLAVVILSGVMLVTMFLPVMHIDGDGYAKAVKLIKGTVEKRSQGIYDLNDFGLDQSNLFWNEIEDFEGTEEEIEEINEKIRKYEEESGAVLLNITPGTVMTHSGTALMGIGSGSSSGSGYTMIQVLFWVMYILAVIIIVVAVMGFAFQWMKAVPLALSGIYGVICAVACGIFQFFGPQMLVNASLGGSGAIPDETSSFLSKLIGCFWGWAFLAAFIIGILLAVVSIASLFTGNEQRQGYITNGSGFEPAPPINPDEEWRRREQFERDLQDKARQEQYERERQAQIEREKQEQLEQQRQMQIQRERQKQMAAAMGQVACIKGVASGQAFSLPEDRKVIVGKSQQNANMIINYPHVSNIHCSIRYKAMTNSYIVKDHSSNGTFVNGTRLQKDVPMEFAAGTVLQLADGNNEIRLG</sequence>
<keyword evidence="2" id="KW-1185">Reference proteome</keyword>
<accession>A0AC61R361</accession>